<dbReference type="Proteomes" id="UP001332192">
    <property type="component" value="Chromosome"/>
</dbReference>
<dbReference type="EMBL" id="CP141615">
    <property type="protein sequence ID" value="WRP17449.1"/>
    <property type="molecule type" value="Genomic_DNA"/>
</dbReference>
<evidence type="ECO:0000313" key="2">
    <source>
        <dbReference type="Proteomes" id="UP001332192"/>
    </source>
</evidence>
<name>A0ABZ1BXB6_9FIRM</name>
<gene>
    <name evidence="1" type="ORF">U7230_00075</name>
</gene>
<protein>
    <submittedName>
        <fullName evidence="1">Uncharacterized protein</fullName>
    </submittedName>
</protein>
<accession>A0ABZ1BXB6</accession>
<evidence type="ECO:0000313" key="1">
    <source>
        <dbReference type="EMBL" id="WRP17449.1"/>
    </source>
</evidence>
<reference evidence="1 2" key="1">
    <citation type="journal article" date="2024" name="Front. Microbiol.">
        <title>Novel thermophilic genera Geochorda gen. nov. and Carboxydochorda gen. nov. from the deep terrestrial subsurface reveal the ecophysiological diversity in the class Limnochordia.</title>
        <authorList>
            <person name="Karnachuk O.V."/>
            <person name="Lukina A.P."/>
            <person name="Avakyan M.R."/>
            <person name="Kadnikov V.V."/>
            <person name="Begmatov S."/>
            <person name="Beletsky A.V."/>
            <person name="Vlasova K.G."/>
            <person name="Novikov A.A."/>
            <person name="Shcherbakova V.A."/>
            <person name="Mardanov A.V."/>
            <person name="Ravin N.V."/>
        </authorList>
    </citation>
    <scope>NUCLEOTIDE SEQUENCE [LARGE SCALE GENOMIC DNA]</scope>
    <source>
        <strain evidence="1 2">L945</strain>
    </source>
</reference>
<dbReference type="RefSeq" id="WP_324716719.1">
    <property type="nucleotide sequence ID" value="NZ_CP141615.1"/>
</dbReference>
<proteinExistence type="predicted"/>
<organism evidence="1 2">
    <name type="scientific">Carboxydichorda subterranea</name>
    <dbReference type="NCBI Taxonomy" id="3109565"/>
    <lineage>
        <taxon>Bacteria</taxon>
        <taxon>Bacillati</taxon>
        <taxon>Bacillota</taxon>
        <taxon>Limnochordia</taxon>
        <taxon>Limnochordales</taxon>
        <taxon>Geochordaceae</taxon>
        <taxon>Carboxydichorda</taxon>
    </lineage>
</organism>
<sequence length="86" mass="9858">MRERGTFVDEHITPRMCLEYVVRMRRLSPGSLSVPPVVITSWSHRALARLRELLGASPEQPWLYGESHPVYRSEVGGGRSASPRRW</sequence>
<keyword evidence="2" id="KW-1185">Reference proteome</keyword>